<evidence type="ECO:0000259" key="8">
    <source>
        <dbReference type="SMART" id="SM00849"/>
    </source>
</evidence>
<keyword evidence="3" id="KW-0378">Hydrolase</keyword>
<evidence type="ECO:0000256" key="2">
    <source>
        <dbReference type="ARBA" id="ARBA00022723"/>
    </source>
</evidence>
<proteinExistence type="predicted"/>
<comment type="caution">
    <text evidence="9">The sequence shown here is derived from an EMBL/GenBank/DDBJ whole genome shotgun (WGS) entry which is preliminary data.</text>
</comment>
<dbReference type="PANTHER" id="PTHR46233">
    <property type="entry name" value="HYDROXYACYLGLUTATHIONE HYDROLASE GLOC"/>
    <property type="match status" value="1"/>
</dbReference>
<evidence type="ECO:0000256" key="1">
    <source>
        <dbReference type="ARBA" id="ARBA00001947"/>
    </source>
</evidence>
<dbReference type="EMBL" id="JAUSWA010000001">
    <property type="protein sequence ID" value="MDQ0492233.1"/>
    <property type="molecule type" value="Genomic_DNA"/>
</dbReference>
<keyword evidence="4" id="KW-0862">Zinc</keyword>
<dbReference type="Pfam" id="PF00753">
    <property type="entry name" value="Lactamase_B"/>
    <property type="match status" value="1"/>
</dbReference>
<evidence type="ECO:0000256" key="5">
    <source>
        <dbReference type="ARBA" id="ARBA00034221"/>
    </source>
</evidence>
<feature type="domain" description="Metallo-beta-lactamase" evidence="8">
    <location>
        <begin position="19"/>
        <end position="176"/>
    </location>
</feature>
<dbReference type="SUPFAM" id="SSF56281">
    <property type="entry name" value="Metallo-hydrolase/oxidoreductase"/>
    <property type="match status" value="1"/>
</dbReference>
<comment type="function">
    <text evidence="6">Counteracts the endogenous Pycsar antiviral defense system. Phosphodiesterase that enables metal-dependent hydrolysis of host cyclic nucleotide Pycsar defense signals such as cCMP and cUMP.</text>
</comment>
<keyword evidence="10" id="KW-1185">Reference proteome</keyword>
<evidence type="ECO:0000313" key="10">
    <source>
        <dbReference type="Proteomes" id="UP001242811"/>
    </source>
</evidence>
<evidence type="ECO:0000313" key="9">
    <source>
        <dbReference type="EMBL" id="MDQ0492233.1"/>
    </source>
</evidence>
<dbReference type="CDD" id="cd16275">
    <property type="entry name" value="BaeB-like_MBL-fold"/>
    <property type="match status" value="1"/>
</dbReference>
<dbReference type="SMART" id="SM00849">
    <property type="entry name" value="Lactamase_B"/>
    <property type="match status" value="1"/>
</dbReference>
<evidence type="ECO:0000256" key="6">
    <source>
        <dbReference type="ARBA" id="ARBA00034301"/>
    </source>
</evidence>
<dbReference type="Gene3D" id="3.60.15.10">
    <property type="entry name" value="Ribonuclease Z/Hydroxyacylglutathione hydrolase-like"/>
    <property type="match status" value="1"/>
</dbReference>
<dbReference type="Proteomes" id="UP001242811">
    <property type="component" value="Unassembled WGS sequence"/>
</dbReference>
<dbReference type="InterPro" id="IPR001279">
    <property type="entry name" value="Metallo-B-lactamas"/>
</dbReference>
<evidence type="ECO:0000256" key="7">
    <source>
        <dbReference type="ARBA" id="ARBA00048505"/>
    </source>
</evidence>
<organism evidence="9 10">
    <name type="scientific">Paenibacillus brasilensis</name>
    <dbReference type="NCBI Taxonomy" id="128574"/>
    <lineage>
        <taxon>Bacteria</taxon>
        <taxon>Bacillati</taxon>
        <taxon>Bacillota</taxon>
        <taxon>Bacilli</taxon>
        <taxon>Bacillales</taxon>
        <taxon>Paenibacillaceae</taxon>
        <taxon>Paenibacillus</taxon>
    </lineage>
</organism>
<accession>A0ABU0KVF7</accession>
<gene>
    <name evidence="9" type="ORF">QOZ95_000380</name>
</gene>
<protein>
    <submittedName>
        <fullName evidence="9">Glyoxylase-like metal-dependent hydrolase (Beta-lactamase superfamily II)</fullName>
    </submittedName>
</protein>
<dbReference type="InterPro" id="IPR051453">
    <property type="entry name" value="MBL_Glyoxalase_II"/>
</dbReference>
<sequence length="179" mass="20171">MWDINYEIYQLNTRSYRFSNFIYIIIDKTTRNALIVDPAWKLNIIVDKLNQLDAALQGILLTHSHYDHVNLVAPLEGLFNPYVYMSKAETDYYGFRCNNLQAINDQDKISVGETMVTCMHTPGHTAGGVSYLLKDSIFTGDTIFIEGCGICNSWGGLPEQSPEGTGRDGTLGAFKRKYI</sequence>
<evidence type="ECO:0000256" key="3">
    <source>
        <dbReference type="ARBA" id="ARBA00022801"/>
    </source>
</evidence>
<dbReference type="PANTHER" id="PTHR46233:SF3">
    <property type="entry name" value="HYDROXYACYLGLUTATHIONE HYDROLASE GLOC"/>
    <property type="match status" value="1"/>
</dbReference>
<keyword evidence="2" id="KW-0479">Metal-binding</keyword>
<comment type="catalytic activity">
    <reaction evidence="7">
        <text>3',5'-cyclic UMP + H2O = UMP + H(+)</text>
        <dbReference type="Rhea" id="RHEA:70575"/>
        <dbReference type="ChEBI" id="CHEBI:15377"/>
        <dbReference type="ChEBI" id="CHEBI:15378"/>
        <dbReference type="ChEBI" id="CHEBI:57865"/>
        <dbReference type="ChEBI" id="CHEBI:184387"/>
    </reaction>
    <physiologicalReaction direction="left-to-right" evidence="7">
        <dbReference type="Rhea" id="RHEA:70576"/>
    </physiologicalReaction>
</comment>
<dbReference type="InterPro" id="IPR036866">
    <property type="entry name" value="RibonucZ/Hydroxyglut_hydro"/>
</dbReference>
<reference evidence="9 10" key="1">
    <citation type="submission" date="2023-07" db="EMBL/GenBank/DDBJ databases">
        <title>Genomic Encyclopedia of Type Strains, Phase IV (KMG-IV): sequencing the most valuable type-strain genomes for metagenomic binning, comparative biology and taxonomic classification.</title>
        <authorList>
            <person name="Goeker M."/>
        </authorList>
    </citation>
    <scope>NUCLEOTIDE SEQUENCE [LARGE SCALE GENOMIC DNA]</scope>
    <source>
        <strain evidence="9 10">DSM 14914</strain>
    </source>
</reference>
<dbReference type="RefSeq" id="WP_152378743.1">
    <property type="nucleotide sequence ID" value="NZ_CP045298.1"/>
</dbReference>
<comment type="catalytic activity">
    <reaction evidence="5">
        <text>3',5'-cyclic CMP + H2O = CMP + H(+)</text>
        <dbReference type="Rhea" id="RHEA:72675"/>
        <dbReference type="ChEBI" id="CHEBI:15377"/>
        <dbReference type="ChEBI" id="CHEBI:15378"/>
        <dbReference type="ChEBI" id="CHEBI:58003"/>
        <dbReference type="ChEBI" id="CHEBI:60377"/>
    </reaction>
    <physiologicalReaction direction="left-to-right" evidence="5">
        <dbReference type="Rhea" id="RHEA:72676"/>
    </physiologicalReaction>
</comment>
<comment type="cofactor">
    <cofactor evidence="1">
        <name>Zn(2+)</name>
        <dbReference type="ChEBI" id="CHEBI:29105"/>
    </cofactor>
</comment>
<evidence type="ECO:0000256" key="4">
    <source>
        <dbReference type="ARBA" id="ARBA00022833"/>
    </source>
</evidence>
<name>A0ABU0KVF7_9BACL</name>